<dbReference type="Proteomes" id="UP001372338">
    <property type="component" value="Unassembled WGS sequence"/>
</dbReference>
<sequence>MPLYGETPVPETSNLGDTKSETSHFGPWVLVRRSPRFRGKGAASLKDINQGGINGSRFASLNEENEMGIEGINPSNANSDEPATRNSKVESLGLLNKKIKIRNPNAGRNPQNRPKNLQSPKTHKGSITNLKHSVEPSKAKHTPDPKKDPILVCEEPLRNSTKTDNVILHKMKILQKQGVTGLENKATQVIVPNPDMVDFARLRRGLNTVINPVTIPPDKDNNTATQDCMDIDKASSSNVTTGIVRDASHPAVVDLEGQFSVMNQ</sequence>
<feature type="compositionally biased region" description="Polar residues" evidence="1">
    <location>
        <begin position="74"/>
        <end position="86"/>
    </location>
</feature>
<dbReference type="EMBL" id="JAYWIO010000004">
    <property type="protein sequence ID" value="KAK7268256.1"/>
    <property type="molecule type" value="Genomic_DNA"/>
</dbReference>
<name>A0AAN9ICX9_CROPI</name>
<protein>
    <submittedName>
        <fullName evidence="2">Uncharacterized protein</fullName>
    </submittedName>
</protein>
<organism evidence="2 3">
    <name type="scientific">Crotalaria pallida</name>
    <name type="common">Smooth rattlebox</name>
    <name type="synonym">Crotalaria striata</name>
    <dbReference type="NCBI Taxonomy" id="3830"/>
    <lineage>
        <taxon>Eukaryota</taxon>
        <taxon>Viridiplantae</taxon>
        <taxon>Streptophyta</taxon>
        <taxon>Embryophyta</taxon>
        <taxon>Tracheophyta</taxon>
        <taxon>Spermatophyta</taxon>
        <taxon>Magnoliopsida</taxon>
        <taxon>eudicotyledons</taxon>
        <taxon>Gunneridae</taxon>
        <taxon>Pentapetalae</taxon>
        <taxon>rosids</taxon>
        <taxon>fabids</taxon>
        <taxon>Fabales</taxon>
        <taxon>Fabaceae</taxon>
        <taxon>Papilionoideae</taxon>
        <taxon>50 kb inversion clade</taxon>
        <taxon>genistoids sensu lato</taxon>
        <taxon>core genistoids</taxon>
        <taxon>Crotalarieae</taxon>
        <taxon>Crotalaria</taxon>
    </lineage>
</organism>
<feature type="compositionally biased region" description="Polar residues" evidence="1">
    <location>
        <begin position="106"/>
        <end position="131"/>
    </location>
</feature>
<reference evidence="2 3" key="1">
    <citation type="submission" date="2024-01" db="EMBL/GenBank/DDBJ databases">
        <title>The genomes of 5 underutilized Papilionoideae crops provide insights into root nodulation and disease resistanc.</title>
        <authorList>
            <person name="Yuan L."/>
        </authorList>
    </citation>
    <scope>NUCLEOTIDE SEQUENCE [LARGE SCALE GENOMIC DNA]</scope>
    <source>
        <strain evidence="2">ZHUSHIDOU_FW_LH</strain>
        <tissue evidence="2">Leaf</tissue>
    </source>
</reference>
<accession>A0AAN9ICX9</accession>
<feature type="compositionally biased region" description="Basic and acidic residues" evidence="1">
    <location>
        <begin position="132"/>
        <end position="149"/>
    </location>
</feature>
<comment type="caution">
    <text evidence="2">The sequence shown here is derived from an EMBL/GenBank/DDBJ whole genome shotgun (WGS) entry which is preliminary data.</text>
</comment>
<proteinExistence type="predicted"/>
<evidence type="ECO:0000313" key="3">
    <source>
        <dbReference type="Proteomes" id="UP001372338"/>
    </source>
</evidence>
<dbReference type="AlphaFoldDB" id="A0AAN9ICX9"/>
<keyword evidence="3" id="KW-1185">Reference proteome</keyword>
<feature type="region of interest" description="Disordered" evidence="1">
    <location>
        <begin position="68"/>
        <end position="150"/>
    </location>
</feature>
<feature type="region of interest" description="Disordered" evidence="1">
    <location>
        <begin position="1"/>
        <end position="22"/>
    </location>
</feature>
<evidence type="ECO:0000256" key="1">
    <source>
        <dbReference type="SAM" id="MobiDB-lite"/>
    </source>
</evidence>
<evidence type="ECO:0000313" key="2">
    <source>
        <dbReference type="EMBL" id="KAK7268256.1"/>
    </source>
</evidence>
<gene>
    <name evidence="2" type="ORF">RIF29_20951</name>
</gene>